<comment type="subcellular location">
    <subcellularLocation>
        <location evidence="1">Membrane</location>
        <topology evidence="1">Multi-pass membrane protein</topology>
    </subcellularLocation>
</comment>
<dbReference type="InterPro" id="IPR051533">
    <property type="entry name" value="WaaL-like"/>
</dbReference>
<dbReference type="InterPro" id="IPR007016">
    <property type="entry name" value="O-antigen_ligase-rel_domated"/>
</dbReference>
<dbReference type="AlphaFoldDB" id="A3UAK2"/>
<evidence type="ECO:0000256" key="3">
    <source>
        <dbReference type="ARBA" id="ARBA00022989"/>
    </source>
</evidence>
<dbReference type="HOGENOM" id="CLU_605137_0_0_10"/>
<reference evidence="7 8" key="1">
    <citation type="journal article" date="2010" name="J. Bacteriol.">
        <title>The complete genome sequence of Croceibacter atlanticus HTCC2559T.</title>
        <authorList>
            <person name="Oh H.M."/>
            <person name="Kang I."/>
            <person name="Ferriera S."/>
            <person name="Giovannoni S.J."/>
            <person name="Cho J.C."/>
        </authorList>
    </citation>
    <scope>NUCLEOTIDE SEQUENCE [LARGE SCALE GENOMIC DNA]</scope>
    <source>
        <strain evidence="8">ATCC BAA-628 / HTCC2559 / KCTC 12090</strain>
    </source>
</reference>
<dbReference type="Proteomes" id="UP000002297">
    <property type="component" value="Chromosome"/>
</dbReference>
<evidence type="ECO:0000256" key="4">
    <source>
        <dbReference type="ARBA" id="ARBA00023136"/>
    </source>
</evidence>
<keyword evidence="3 5" id="KW-1133">Transmembrane helix</keyword>
<keyword evidence="8" id="KW-1185">Reference proteome</keyword>
<organism evidence="7 8">
    <name type="scientific">Croceibacter atlanticus (strain ATCC BAA-628 / JCM 21780 / CIP 108009 / IAM 15332 / KCTC 12090 / HTCC2559)</name>
    <dbReference type="NCBI Taxonomy" id="216432"/>
    <lineage>
        <taxon>Bacteria</taxon>
        <taxon>Pseudomonadati</taxon>
        <taxon>Bacteroidota</taxon>
        <taxon>Flavobacteriia</taxon>
        <taxon>Flavobacteriales</taxon>
        <taxon>Flavobacteriaceae</taxon>
        <taxon>Croceibacter</taxon>
    </lineage>
</organism>
<feature type="transmembrane region" description="Helical" evidence="5">
    <location>
        <begin position="82"/>
        <end position="100"/>
    </location>
</feature>
<dbReference type="STRING" id="216432.CA2559_12398"/>
<evidence type="ECO:0000256" key="2">
    <source>
        <dbReference type="ARBA" id="ARBA00022692"/>
    </source>
</evidence>
<feature type="transmembrane region" description="Helical" evidence="5">
    <location>
        <begin position="405"/>
        <end position="422"/>
    </location>
</feature>
<name>A3UAK2_CROAH</name>
<gene>
    <name evidence="7" type="ordered locus">CA2559_12398</name>
</gene>
<feature type="transmembrane region" description="Helical" evidence="5">
    <location>
        <begin position="231"/>
        <end position="248"/>
    </location>
</feature>
<keyword evidence="4 5" id="KW-0472">Membrane</keyword>
<feature type="transmembrane region" description="Helical" evidence="5">
    <location>
        <begin position="107"/>
        <end position="125"/>
    </location>
</feature>
<sequence>MKFKPLKKIAYLQLVVLHIVIAIIVTVIPVFAKVYSISVLLIFLFLILKSRNKNNEVLVAAAYFTSCEVFLRMTNGGIAYEFGKYVVIGLLLIGLFYRGASSRSGPYWLYLILLTPGILFAAMYLNPETNVRNTVLFNLTGPVCLGLSAIYCYRRSISTRRLQHIILALLLPVITMTVYLFFNTPDIGDILGSTQSNHEASGGFGPNQVATTLGIGIFVLLTRLFYIKNKFINILDLILLALVTYRGLVTFSRGGIITGLICAIAFVGIYFLRGNIKTKAFLIPRLSIIAIILASTFAFTAIKTSGLITNRYTNKDAAGRLKTDITTGRAELITSELEAFYDKPITGIGIGKIREYRYEKTKILAATHNEFSRLLSEHGILGIVILLILVLTPLLYRFKNRRNNYFYAFLLFWALTISHSSMRIAAPAFIYGLCLLNVTYETSPLRRKQTSAARLHT</sequence>
<dbReference type="GO" id="GO:0016020">
    <property type="term" value="C:membrane"/>
    <property type="evidence" value="ECO:0007669"/>
    <property type="project" value="UniProtKB-SubCell"/>
</dbReference>
<feature type="transmembrane region" description="Helical" evidence="5">
    <location>
        <begin position="254"/>
        <end position="272"/>
    </location>
</feature>
<dbReference type="PANTHER" id="PTHR37422">
    <property type="entry name" value="TEICHURONIC ACID BIOSYNTHESIS PROTEIN TUAE"/>
    <property type="match status" value="1"/>
</dbReference>
<evidence type="ECO:0000256" key="5">
    <source>
        <dbReference type="SAM" id="Phobius"/>
    </source>
</evidence>
<dbReference type="eggNOG" id="COG3307">
    <property type="taxonomic scope" value="Bacteria"/>
</dbReference>
<proteinExistence type="predicted"/>
<feature type="transmembrane region" description="Helical" evidence="5">
    <location>
        <begin position="209"/>
        <end position="226"/>
    </location>
</feature>
<feature type="transmembrane region" description="Helical" evidence="5">
    <location>
        <begin position="131"/>
        <end position="153"/>
    </location>
</feature>
<feature type="transmembrane region" description="Helical" evidence="5">
    <location>
        <begin position="284"/>
        <end position="302"/>
    </location>
</feature>
<dbReference type="RefSeq" id="WP_013188219.1">
    <property type="nucleotide sequence ID" value="NC_014230.1"/>
</dbReference>
<evidence type="ECO:0000256" key="1">
    <source>
        <dbReference type="ARBA" id="ARBA00004141"/>
    </source>
</evidence>
<dbReference type="PANTHER" id="PTHR37422:SF13">
    <property type="entry name" value="LIPOPOLYSACCHARIDE BIOSYNTHESIS PROTEIN PA4999-RELATED"/>
    <property type="match status" value="1"/>
</dbReference>
<accession>A3UAK2</accession>
<evidence type="ECO:0000313" key="7">
    <source>
        <dbReference type="EMBL" id="EAP86838.1"/>
    </source>
</evidence>
<evidence type="ECO:0000313" key="8">
    <source>
        <dbReference type="Proteomes" id="UP000002297"/>
    </source>
</evidence>
<dbReference type="EMBL" id="CP002046">
    <property type="protein sequence ID" value="EAP86838.1"/>
    <property type="molecule type" value="Genomic_DNA"/>
</dbReference>
<feature type="domain" description="O-antigen ligase-related" evidence="6">
    <location>
        <begin position="239"/>
        <end position="387"/>
    </location>
</feature>
<dbReference type="Pfam" id="PF04932">
    <property type="entry name" value="Wzy_C"/>
    <property type="match status" value="1"/>
</dbReference>
<dbReference type="GeneID" id="89454194"/>
<feature type="transmembrane region" description="Helical" evidence="5">
    <location>
        <begin position="57"/>
        <end position="76"/>
    </location>
</feature>
<evidence type="ECO:0000259" key="6">
    <source>
        <dbReference type="Pfam" id="PF04932"/>
    </source>
</evidence>
<feature type="transmembrane region" description="Helical" evidence="5">
    <location>
        <begin position="9"/>
        <end position="28"/>
    </location>
</feature>
<protein>
    <recommendedName>
        <fullName evidence="6">O-antigen ligase-related domain-containing protein</fullName>
    </recommendedName>
</protein>
<feature type="transmembrane region" description="Helical" evidence="5">
    <location>
        <begin position="379"/>
        <end position="398"/>
    </location>
</feature>
<keyword evidence="2 5" id="KW-0812">Transmembrane</keyword>
<feature type="transmembrane region" description="Helical" evidence="5">
    <location>
        <begin position="165"/>
        <end position="182"/>
    </location>
</feature>
<dbReference type="KEGG" id="cat:CA2559_12398"/>